<reference evidence="1" key="1">
    <citation type="submission" date="2021-01" db="EMBL/GenBank/DDBJ databases">
        <authorList>
            <consortium name="Genoscope - CEA"/>
            <person name="William W."/>
        </authorList>
    </citation>
    <scope>NUCLEOTIDE SEQUENCE</scope>
</reference>
<proteinExistence type="predicted"/>
<gene>
    <name evidence="1" type="ORF">POCTA_138.1.T0900192</name>
</gene>
<dbReference type="EMBL" id="CAJJDP010000089">
    <property type="protein sequence ID" value="CAD8187634.1"/>
    <property type="molecule type" value="Genomic_DNA"/>
</dbReference>
<dbReference type="AlphaFoldDB" id="A0A8S1WBV6"/>
<protein>
    <submittedName>
        <fullName evidence="1">Uncharacterized protein</fullName>
    </submittedName>
</protein>
<sequence>MIKIRVVVKIANKYQTQLQTKNNFFSNCLECEEGLLFLIDQCYPYCDNTNFLEQLENREDGDCNLLMIAQKMIRMWRYVILFVQINLSLKKNAMTAMRLYLMAV</sequence>
<organism evidence="1 2">
    <name type="scientific">Paramecium octaurelia</name>
    <dbReference type="NCBI Taxonomy" id="43137"/>
    <lineage>
        <taxon>Eukaryota</taxon>
        <taxon>Sar</taxon>
        <taxon>Alveolata</taxon>
        <taxon>Ciliophora</taxon>
        <taxon>Intramacronucleata</taxon>
        <taxon>Oligohymenophorea</taxon>
        <taxon>Peniculida</taxon>
        <taxon>Parameciidae</taxon>
        <taxon>Paramecium</taxon>
    </lineage>
</organism>
<evidence type="ECO:0000313" key="1">
    <source>
        <dbReference type="EMBL" id="CAD8187634.1"/>
    </source>
</evidence>
<evidence type="ECO:0000313" key="2">
    <source>
        <dbReference type="Proteomes" id="UP000683925"/>
    </source>
</evidence>
<comment type="caution">
    <text evidence="1">The sequence shown here is derived from an EMBL/GenBank/DDBJ whole genome shotgun (WGS) entry which is preliminary data.</text>
</comment>
<dbReference type="Proteomes" id="UP000683925">
    <property type="component" value="Unassembled WGS sequence"/>
</dbReference>
<keyword evidence="2" id="KW-1185">Reference proteome</keyword>
<name>A0A8S1WBV6_PAROT</name>
<accession>A0A8S1WBV6</accession>